<keyword evidence="3" id="KW-1185">Reference proteome</keyword>
<comment type="caution">
    <text evidence="2">The sequence shown here is derived from an EMBL/GenBank/DDBJ whole genome shotgun (WGS) entry which is preliminary data.</text>
</comment>
<dbReference type="Pfam" id="PF14737">
    <property type="entry name" value="DUF4470"/>
    <property type="match status" value="1"/>
</dbReference>
<reference evidence="2 3" key="1">
    <citation type="submission" date="2017-06" db="EMBL/GenBank/DDBJ databases">
        <title>A platform for efficient transgenesis in Macrostomum lignano, a flatworm model organism for stem cell research.</title>
        <authorList>
            <person name="Berezikov E."/>
        </authorList>
    </citation>
    <scope>NUCLEOTIDE SEQUENCE [LARGE SCALE GENOMIC DNA]</scope>
    <source>
        <strain evidence="2">DV1</strain>
        <tissue evidence="2">Whole organism</tissue>
    </source>
</reference>
<gene>
    <name evidence="2" type="ORF">BOX15_Mlig017211g1</name>
</gene>
<sequence length="941" mass="102580">INQKHQVFAVMAAPSAEPHESWDELLLAGPSTLSKDNAPAPYPCRAFADLLEQSPFGQSRASDQPDSAEELRCLRVLSLHFSDPMTLMRSVATAGRLGYASVHWQINCECPELMARNLLLLCVARTADGPEHWRFFWSVFFNKYILTEHKIRLKTLLNNLAEGGANGGRADPLLAGVNAPEPVLNKLRSIWKSWLGGLKSRSNSLPGWGSQAVSEEDHLANNESTRAAVDWLSARKLWAREEVVKSVYRYLVAPKLLDHQLNYDSSAFNVWANPLVAAFWPAVERDSLLPFDLFAPYDAASAGLSATPAGDSADSISAARSVRSLTEFCFDRAADLVAEFAAACRSNSPSLTIGVGLGNDLLAASRHRAAGRRYHLVDAGNLADSCPVCDILTACQPLLLASQSVLMTITSRWLGHYPSAPAYVTAAVGRLPELLYGLRLYKPTESELLASGRISDRPQLLLRWAPHVTNICKDAEADSCRDAQVASMLDNLLPHCIGPPAYGRLAYGCYPVAEARLSPRTLHRLLRNHGLHYFELDLSSRLPALARALLSTRQGEQFDPHYLQFSVLCRPQPLACLTLDLRRPGTLTNLDELCAPGAQLVAIVFESRIDVPTFLSAYNDKISEAPDTVATDACALLQRRLAGRVRAFERAFHVLSLVPVGAGGTSVARVFLPPDTADQFGPCCCLLMEPGRCVLGQTRNNRVLLWSSLVAGRLADFCPATGPHWPGATRQLMFKELPLQTAACQSESPVLFGVRLCVSRPPAAAATQLSALLGQSAYPAVFDRLAAKATISASCPGGGGGFASPELEAADHWAAFVAQLLALYWSDVGHVFLRDLSFPHKRVGLRLRLLDAGYRSGGRPLLLVQRESAAAPSSASVTVKCPLALMSELEAALTQCQVCPDVSYLLLPLRMPVWPRRARQLRQLELMQDRIGRRDCAPCQV</sequence>
<dbReference type="AlphaFoldDB" id="A0A267FFN6"/>
<name>A0A267FFN6_9PLAT</name>
<evidence type="ECO:0000313" key="3">
    <source>
        <dbReference type="Proteomes" id="UP000215902"/>
    </source>
</evidence>
<accession>A0A267FFN6</accession>
<evidence type="ECO:0000259" key="1">
    <source>
        <dbReference type="Pfam" id="PF14737"/>
    </source>
</evidence>
<dbReference type="Proteomes" id="UP000215902">
    <property type="component" value="Unassembled WGS sequence"/>
</dbReference>
<proteinExistence type="predicted"/>
<dbReference type="EMBL" id="NIVC01001135">
    <property type="protein sequence ID" value="PAA71802.1"/>
    <property type="molecule type" value="Genomic_DNA"/>
</dbReference>
<organism evidence="2 3">
    <name type="scientific">Macrostomum lignano</name>
    <dbReference type="NCBI Taxonomy" id="282301"/>
    <lineage>
        <taxon>Eukaryota</taxon>
        <taxon>Metazoa</taxon>
        <taxon>Spiralia</taxon>
        <taxon>Lophotrochozoa</taxon>
        <taxon>Platyhelminthes</taxon>
        <taxon>Rhabditophora</taxon>
        <taxon>Macrostomorpha</taxon>
        <taxon>Macrostomida</taxon>
        <taxon>Macrostomidae</taxon>
        <taxon>Macrostomum</taxon>
    </lineage>
</organism>
<dbReference type="InterPro" id="IPR027974">
    <property type="entry name" value="DUF4470"/>
</dbReference>
<feature type="domain" description="DUF4470" evidence="1">
    <location>
        <begin position="56"/>
        <end position="144"/>
    </location>
</feature>
<feature type="non-terminal residue" evidence="2">
    <location>
        <position position="1"/>
    </location>
</feature>
<evidence type="ECO:0000313" key="2">
    <source>
        <dbReference type="EMBL" id="PAA71802.1"/>
    </source>
</evidence>
<protein>
    <recommendedName>
        <fullName evidence="1">DUF4470 domain-containing protein</fullName>
    </recommendedName>
</protein>